<dbReference type="InterPro" id="IPR016181">
    <property type="entry name" value="Acyl_CoA_acyltransferase"/>
</dbReference>
<sequence length="398" mass="43988">MNGIHLYHRFEDIPAPLLERLEAAGNASDFSLTPDWLRHLADTARDANQQLRIYCLQRADGAALLPMYETARGAWPFSRRLSSQANYYSALAGPLGAQGEAGATAVREIVAAIAAERPRWSSVDLRPLPLDGAVFGTLEQALRDAGMKVQRYFCFGNWYLQVGGRSYDQYYASLPSRLRNTLARKSRQLQAEGETRLDIIEGGAALERGIEDYLRIYRASWKKPEPFPDFIPGLIRLCARQGSLRLGVLRIGGEPAAAQIWIVHNGVAAIYKLAYDARFAALSAGSALTAAMMRHVIDIDRVSEVDYLMGDDAYKQDWMSHRRERWGLMAFNLRTVGGVFGALRHCAPRVLRQLPKSMSTLLQHGKKNPAPARLSGAPAVVTGDANCSVIVAFDASKK</sequence>
<dbReference type="RefSeq" id="WP_088750591.1">
    <property type="nucleotide sequence ID" value="NZ_NJGU01000004.1"/>
</dbReference>
<comment type="caution">
    <text evidence="2">The sequence shown here is derived from an EMBL/GenBank/DDBJ whole genome shotgun (WGS) entry which is preliminary data.</text>
</comment>
<dbReference type="Proteomes" id="UP000197596">
    <property type="component" value="Unassembled WGS sequence"/>
</dbReference>
<dbReference type="GO" id="GO:0016740">
    <property type="term" value="F:transferase activity"/>
    <property type="evidence" value="ECO:0007669"/>
    <property type="project" value="UniProtKB-KW"/>
</dbReference>
<protein>
    <submittedName>
        <fullName evidence="2">GNAT family N-acetyltransferase</fullName>
    </submittedName>
</protein>
<evidence type="ECO:0000313" key="3">
    <source>
        <dbReference type="Proteomes" id="UP000197596"/>
    </source>
</evidence>
<evidence type="ECO:0000259" key="1">
    <source>
        <dbReference type="Pfam" id="PF13480"/>
    </source>
</evidence>
<feature type="domain" description="BioF2-like acetyltransferase" evidence="1">
    <location>
        <begin position="176"/>
        <end position="316"/>
    </location>
</feature>
<reference evidence="2 3" key="1">
    <citation type="submission" date="2017-06" db="EMBL/GenBank/DDBJ databases">
        <title>Herbaspirillum phytohormonus sp. nov., isolated from the root nodule of Robinia pseudoacacia in lead-zinc mine.</title>
        <authorList>
            <person name="Fan M."/>
            <person name="Lin Y."/>
        </authorList>
    </citation>
    <scope>NUCLEOTIDE SEQUENCE [LARGE SCALE GENOMIC DNA]</scope>
    <source>
        <strain evidence="2 3">HZ10</strain>
    </source>
</reference>
<dbReference type="Pfam" id="PF13480">
    <property type="entry name" value="Acetyltransf_6"/>
    <property type="match status" value="1"/>
</dbReference>
<accession>A0A2D0B698</accession>
<evidence type="ECO:0000313" key="2">
    <source>
        <dbReference type="EMBL" id="OWY29825.1"/>
    </source>
</evidence>
<dbReference type="AlphaFoldDB" id="A0A2D0B698"/>
<dbReference type="InterPro" id="IPR038740">
    <property type="entry name" value="BioF2-like_GNAT_dom"/>
</dbReference>
<organism evidence="2 3">
    <name type="scientific">Herbaspirillum robiniae</name>
    <dbReference type="NCBI Taxonomy" id="2014887"/>
    <lineage>
        <taxon>Bacteria</taxon>
        <taxon>Pseudomonadati</taxon>
        <taxon>Pseudomonadota</taxon>
        <taxon>Betaproteobacteria</taxon>
        <taxon>Burkholderiales</taxon>
        <taxon>Oxalobacteraceae</taxon>
        <taxon>Herbaspirillum</taxon>
    </lineage>
</organism>
<dbReference type="SUPFAM" id="SSF55729">
    <property type="entry name" value="Acyl-CoA N-acyltransferases (Nat)"/>
    <property type="match status" value="1"/>
</dbReference>
<proteinExistence type="predicted"/>
<gene>
    <name evidence="2" type="ORF">CEJ42_08200</name>
</gene>
<dbReference type="EMBL" id="NJGU01000004">
    <property type="protein sequence ID" value="OWY29825.1"/>
    <property type="molecule type" value="Genomic_DNA"/>
</dbReference>
<name>A0A2D0B698_9BURK</name>
<keyword evidence="2" id="KW-0808">Transferase</keyword>